<evidence type="ECO:0000313" key="2">
    <source>
        <dbReference type="Proteomes" id="UP000186143"/>
    </source>
</evidence>
<name>A0A1Q9AI16_9HYPH</name>
<reference evidence="1 2" key="1">
    <citation type="submission" date="2016-09" db="EMBL/GenBank/DDBJ databases">
        <title>Rhizobium sp. nov., a novel species isolated from the rice rhizosphere.</title>
        <authorList>
            <person name="Zhao J."/>
            <person name="Zhang X."/>
        </authorList>
    </citation>
    <scope>NUCLEOTIDE SEQUENCE [LARGE SCALE GENOMIC DNA]</scope>
    <source>
        <strain evidence="1 2">MH17</strain>
    </source>
</reference>
<dbReference type="Proteomes" id="UP000186143">
    <property type="component" value="Unassembled WGS sequence"/>
</dbReference>
<proteinExistence type="predicted"/>
<dbReference type="AlphaFoldDB" id="A0A1Q9AI16"/>
<comment type="caution">
    <text evidence="1">The sequence shown here is derived from an EMBL/GenBank/DDBJ whole genome shotgun (WGS) entry which is preliminary data.</text>
</comment>
<evidence type="ECO:0000313" key="1">
    <source>
        <dbReference type="EMBL" id="OLP54845.1"/>
    </source>
</evidence>
<organism evidence="1 2">
    <name type="scientific">Xaviernesmea rhizosphaerae</name>
    <dbReference type="NCBI Taxonomy" id="1672749"/>
    <lineage>
        <taxon>Bacteria</taxon>
        <taxon>Pseudomonadati</taxon>
        <taxon>Pseudomonadota</taxon>
        <taxon>Alphaproteobacteria</taxon>
        <taxon>Hyphomicrobiales</taxon>
        <taxon>Rhizobiaceae</taxon>
        <taxon>Rhizobium/Agrobacterium group</taxon>
        <taxon>Xaviernesmea</taxon>
    </lineage>
</organism>
<accession>A0A1Q9AI16</accession>
<dbReference type="RefSeq" id="WP_075635405.1">
    <property type="nucleotide sequence ID" value="NZ_MKIO01000031.1"/>
</dbReference>
<dbReference type="STRING" id="1672749.BJF92_13630"/>
<sequence length="98" mass="11147">MQHDIQSLTARGLKLHDKLGMLDNAERSLVLPYVACLELFLDDVCPKPAVEIETSNIVSFEDVTSRRVQRAEIAQRRTTAEPRRGVNVFGDDIWSDYD</sequence>
<gene>
    <name evidence="1" type="ORF">BJF92_13630</name>
</gene>
<dbReference type="EMBL" id="MKIO01000031">
    <property type="protein sequence ID" value="OLP54845.1"/>
    <property type="molecule type" value="Genomic_DNA"/>
</dbReference>
<protein>
    <submittedName>
        <fullName evidence="1">Uncharacterized protein</fullName>
    </submittedName>
</protein>